<feature type="repeat" description="Hemopexin" evidence="12">
    <location>
        <begin position="38"/>
        <end position="83"/>
    </location>
</feature>
<keyword evidence="10" id="KW-1015">Disulfide bond</keyword>
<protein>
    <submittedName>
        <fullName evidence="13">Uncharacterized protein</fullName>
    </submittedName>
</protein>
<keyword evidence="4" id="KW-0479">Metal-binding</keyword>
<evidence type="ECO:0000313" key="14">
    <source>
        <dbReference type="Proteomes" id="UP001367676"/>
    </source>
</evidence>
<evidence type="ECO:0000256" key="6">
    <source>
        <dbReference type="ARBA" id="ARBA00022737"/>
    </source>
</evidence>
<feature type="repeat" description="Hemopexin" evidence="12">
    <location>
        <begin position="130"/>
        <end position="179"/>
    </location>
</feature>
<keyword evidence="6" id="KW-0677">Repeat</keyword>
<evidence type="ECO:0000256" key="11">
    <source>
        <dbReference type="ARBA" id="ARBA00023180"/>
    </source>
</evidence>
<sequence length="429" mass="50218">MCYEEAKNTNKCLNSPQFLLELFYQHFENEDEINLCDDARIDAIFILTDGTTYVFRGAYFWKIVENKLASDYPKLICDHWIGLPDNLDAALNYKKDEIIFFKGSEYWKFNNTKMNEGYPKHIKDGFPGIPNNIQAASVYGDNEDIFFFKGNKYWKYEPNQDPRVKKTYPKLISDGWVGIPDDVDEALQTHGDIYFFKGIRHWTLDDEEHEGFTEGKYDPNPEAEEEINICENATIDAMFILYNDNDRTEYVFKGAYYWKVVGDKLVKPDYPRLICDTWLGLPDNLDAAFTYKNNQIVFFKGSKYWQFTGTKRDKGYPKLIKDGFPGIPDNIQAATIWGKTNYVYFFKGDQYWRYEPGREPPVRKTYPKLIKDVWEGVPDNLDEALLYSDGVTYFLKGIRYWTFNDEKLRVDSNIPLLNGPEWFGCSSAP</sequence>
<organism evidence="13 14">
    <name type="scientific">Parthenolecanium corni</name>
    <dbReference type="NCBI Taxonomy" id="536013"/>
    <lineage>
        <taxon>Eukaryota</taxon>
        <taxon>Metazoa</taxon>
        <taxon>Ecdysozoa</taxon>
        <taxon>Arthropoda</taxon>
        <taxon>Hexapoda</taxon>
        <taxon>Insecta</taxon>
        <taxon>Pterygota</taxon>
        <taxon>Neoptera</taxon>
        <taxon>Paraneoptera</taxon>
        <taxon>Hemiptera</taxon>
        <taxon>Sternorrhyncha</taxon>
        <taxon>Coccoidea</taxon>
        <taxon>Coccidae</taxon>
        <taxon>Parthenolecanium</taxon>
    </lineage>
</organism>
<gene>
    <name evidence="13" type="ORF">V9T40_013940</name>
</gene>
<accession>A0AAN9TC23</accession>
<dbReference type="AlphaFoldDB" id="A0AAN9TC23"/>
<dbReference type="InterPro" id="IPR018486">
    <property type="entry name" value="Hemopexin_CS"/>
</dbReference>
<comment type="caution">
    <text evidence="13">The sequence shown here is derived from an EMBL/GenBank/DDBJ whole genome shotgun (WGS) entry which is preliminary data.</text>
</comment>
<evidence type="ECO:0000256" key="7">
    <source>
        <dbReference type="ARBA" id="ARBA00022833"/>
    </source>
</evidence>
<feature type="repeat" description="Hemopexin" evidence="12">
    <location>
        <begin position="328"/>
        <end position="377"/>
    </location>
</feature>
<dbReference type="PANTHER" id="PTHR22917:SF6">
    <property type="entry name" value="EG:8D8.2 PROTEIN-RELATED"/>
    <property type="match status" value="1"/>
</dbReference>
<dbReference type="Pfam" id="PF00045">
    <property type="entry name" value="Hemopexin"/>
    <property type="match status" value="6"/>
</dbReference>
<dbReference type="Proteomes" id="UP001367676">
    <property type="component" value="Unassembled WGS sequence"/>
</dbReference>
<dbReference type="EMBL" id="JBBCAQ010000033">
    <property type="protein sequence ID" value="KAK7582495.1"/>
    <property type="molecule type" value="Genomic_DNA"/>
</dbReference>
<dbReference type="CDD" id="cd00094">
    <property type="entry name" value="HX"/>
    <property type="match status" value="2"/>
</dbReference>
<keyword evidence="3" id="KW-0964">Secreted</keyword>
<dbReference type="GO" id="GO:0005576">
    <property type="term" value="C:extracellular region"/>
    <property type="evidence" value="ECO:0007669"/>
    <property type="project" value="UniProtKB-SubCell"/>
</dbReference>
<dbReference type="FunFam" id="2.110.10.10:FF:000005">
    <property type="entry name" value="Stromelysin-3 preproprotein"/>
    <property type="match status" value="1"/>
</dbReference>
<evidence type="ECO:0000256" key="1">
    <source>
        <dbReference type="ARBA" id="ARBA00004613"/>
    </source>
</evidence>
<feature type="repeat" description="Hemopexin" evidence="12">
    <location>
        <begin position="232"/>
        <end position="281"/>
    </location>
</feature>
<dbReference type="FunFam" id="2.110.10.10:FF:000002">
    <property type="entry name" value="Matrix metallopeptidase 3"/>
    <property type="match status" value="1"/>
</dbReference>
<keyword evidence="11" id="KW-0325">Glycoprotein</keyword>
<keyword evidence="14" id="KW-1185">Reference proteome</keyword>
<dbReference type="InterPro" id="IPR036375">
    <property type="entry name" value="Hemopexin-like_dom_sf"/>
</dbReference>
<dbReference type="SMART" id="SM00120">
    <property type="entry name" value="HX"/>
    <property type="match status" value="7"/>
</dbReference>
<evidence type="ECO:0000256" key="12">
    <source>
        <dbReference type="PROSITE-ProRule" id="PRU01011"/>
    </source>
</evidence>
<evidence type="ECO:0000256" key="10">
    <source>
        <dbReference type="ARBA" id="ARBA00023157"/>
    </source>
</evidence>
<dbReference type="GO" id="GO:0046872">
    <property type="term" value="F:metal ion binding"/>
    <property type="evidence" value="ECO:0007669"/>
    <property type="project" value="UniProtKB-KW"/>
</dbReference>
<proteinExistence type="inferred from homology"/>
<keyword evidence="7" id="KW-0862">Zinc</keyword>
<dbReference type="PROSITE" id="PS00024">
    <property type="entry name" value="HEMOPEXIN"/>
    <property type="match status" value="2"/>
</dbReference>
<dbReference type="InterPro" id="IPR000585">
    <property type="entry name" value="Hemopexin-like_dom"/>
</dbReference>
<evidence type="ECO:0000256" key="3">
    <source>
        <dbReference type="ARBA" id="ARBA00022525"/>
    </source>
</evidence>
<comment type="subcellular location">
    <subcellularLocation>
        <location evidence="1">Secreted</location>
    </subcellularLocation>
</comment>
<evidence type="ECO:0000256" key="4">
    <source>
        <dbReference type="ARBA" id="ARBA00022723"/>
    </source>
</evidence>
<dbReference type="InterPro" id="IPR018487">
    <property type="entry name" value="Hemopexin-like_repeat"/>
</dbReference>
<feature type="repeat" description="Hemopexin" evidence="12">
    <location>
        <begin position="282"/>
        <end position="327"/>
    </location>
</feature>
<evidence type="ECO:0000256" key="9">
    <source>
        <dbReference type="ARBA" id="ARBA00023145"/>
    </source>
</evidence>
<dbReference type="PANTHER" id="PTHR22917">
    <property type="entry name" value="HEMOPEXIN DOMAIN-CONTAINING PROTEIN"/>
    <property type="match status" value="1"/>
</dbReference>
<dbReference type="Gene3D" id="2.110.10.10">
    <property type="entry name" value="Hemopexin-like domain"/>
    <property type="match status" value="2"/>
</dbReference>
<dbReference type="SUPFAM" id="SSF50923">
    <property type="entry name" value="Hemopexin-like domain"/>
    <property type="match status" value="2"/>
</dbReference>
<name>A0AAN9TC23_9HEMI</name>
<dbReference type="PROSITE" id="PS51642">
    <property type="entry name" value="HEMOPEXIN_2"/>
    <property type="match status" value="7"/>
</dbReference>
<comment type="similarity">
    <text evidence="2">Belongs to the peptidase M10A family.</text>
</comment>
<reference evidence="13 14" key="1">
    <citation type="submission" date="2024-03" db="EMBL/GenBank/DDBJ databases">
        <title>Adaptation during the transition from Ophiocordyceps entomopathogen to insect associate is accompanied by gene loss and intensified selection.</title>
        <authorList>
            <person name="Ward C.M."/>
            <person name="Onetto C.A."/>
            <person name="Borneman A.R."/>
        </authorList>
    </citation>
    <scope>NUCLEOTIDE SEQUENCE [LARGE SCALE GENOMIC DNA]</scope>
    <source>
        <strain evidence="13">AWRI1</strain>
        <tissue evidence="13">Single Adult Female</tissue>
    </source>
</reference>
<evidence type="ECO:0000256" key="5">
    <source>
        <dbReference type="ARBA" id="ARBA00022729"/>
    </source>
</evidence>
<keyword evidence="9" id="KW-0865">Zymogen</keyword>
<evidence type="ECO:0000256" key="2">
    <source>
        <dbReference type="ARBA" id="ARBA00010370"/>
    </source>
</evidence>
<evidence type="ECO:0000256" key="8">
    <source>
        <dbReference type="ARBA" id="ARBA00022837"/>
    </source>
</evidence>
<dbReference type="InterPro" id="IPR051298">
    <property type="entry name" value="Heme_transport/Cell_adhesion"/>
</dbReference>
<evidence type="ECO:0000313" key="13">
    <source>
        <dbReference type="EMBL" id="KAK7582495.1"/>
    </source>
</evidence>
<feature type="repeat" description="Hemopexin" evidence="12">
    <location>
        <begin position="378"/>
        <end position="425"/>
    </location>
</feature>
<feature type="repeat" description="Hemopexin" evidence="12">
    <location>
        <begin position="84"/>
        <end position="129"/>
    </location>
</feature>
<keyword evidence="5" id="KW-0732">Signal</keyword>
<keyword evidence="8" id="KW-0106">Calcium</keyword>